<proteinExistence type="predicted"/>
<feature type="compositionally biased region" description="Basic and acidic residues" evidence="1">
    <location>
        <begin position="84"/>
        <end position="98"/>
    </location>
</feature>
<accession>A0ABD3A8K5</accession>
<keyword evidence="3" id="KW-1185">Reference proteome</keyword>
<dbReference type="Proteomes" id="UP001630127">
    <property type="component" value="Unassembled WGS sequence"/>
</dbReference>
<name>A0ABD3A8K5_9GENT</name>
<evidence type="ECO:0000313" key="2">
    <source>
        <dbReference type="EMBL" id="KAL3528081.1"/>
    </source>
</evidence>
<feature type="region of interest" description="Disordered" evidence="1">
    <location>
        <begin position="70"/>
        <end position="98"/>
    </location>
</feature>
<evidence type="ECO:0000313" key="3">
    <source>
        <dbReference type="Proteomes" id="UP001630127"/>
    </source>
</evidence>
<comment type="caution">
    <text evidence="2">The sequence shown here is derived from an EMBL/GenBank/DDBJ whole genome shotgun (WGS) entry which is preliminary data.</text>
</comment>
<organism evidence="2 3">
    <name type="scientific">Cinchona calisaya</name>
    <dbReference type="NCBI Taxonomy" id="153742"/>
    <lineage>
        <taxon>Eukaryota</taxon>
        <taxon>Viridiplantae</taxon>
        <taxon>Streptophyta</taxon>
        <taxon>Embryophyta</taxon>
        <taxon>Tracheophyta</taxon>
        <taxon>Spermatophyta</taxon>
        <taxon>Magnoliopsida</taxon>
        <taxon>eudicotyledons</taxon>
        <taxon>Gunneridae</taxon>
        <taxon>Pentapetalae</taxon>
        <taxon>asterids</taxon>
        <taxon>lamiids</taxon>
        <taxon>Gentianales</taxon>
        <taxon>Rubiaceae</taxon>
        <taxon>Cinchonoideae</taxon>
        <taxon>Cinchoneae</taxon>
        <taxon>Cinchona</taxon>
    </lineage>
</organism>
<evidence type="ECO:0000256" key="1">
    <source>
        <dbReference type="SAM" id="MobiDB-lite"/>
    </source>
</evidence>
<protein>
    <submittedName>
        <fullName evidence="2">Uncharacterized protein</fullName>
    </submittedName>
</protein>
<dbReference type="AlphaFoldDB" id="A0ABD3A8K5"/>
<dbReference type="EMBL" id="JBJUIK010000005">
    <property type="protein sequence ID" value="KAL3528081.1"/>
    <property type="molecule type" value="Genomic_DNA"/>
</dbReference>
<sequence>MNAFDTVDRGISEKHFTLPLTKQQTARRLPLKDFVKSVRGGSLPKMRTTKGFDPKAYKLIVNAVYDYKNPPSLGKLNLKSQLRAPKDHESKPEESLQKSVFERIRARDIISDDKGIKRLREEA</sequence>
<gene>
    <name evidence="2" type="ORF">ACH5RR_012737</name>
</gene>
<reference evidence="2 3" key="1">
    <citation type="submission" date="2024-11" db="EMBL/GenBank/DDBJ databases">
        <title>A near-complete genome assembly of Cinchona calisaya.</title>
        <authorList>
            <person name="Lian D.C."/>
            <person name="Zhao X.W."/>
            <person name="Wei L."/>
        </authorList>
    </citation>
    <scope>NUCLEOTIDE SEQUENCE [LARGE SCALE GENOMIC DNA]</scope>
    <source>
        <tissue evidence="2">Nenye</tissue>
    </source>
</reference>